<keyword evidence="5" id="KW-0496">Mitochondrion</keyword>
<sequence>MASLRPLRTTSALRTLSQSTKPSPYVCRRITTTPNLQHNTTVDPSEVTHFNALASTWWDPHGSSRLLHLMNPLRHTFISRCHSSQPDAPPTNHKLSYLDVGCGGGIFAESAARLRGTGSVTAIDPSPEVLSVAKAHAKRDPGLVEMMGEGRLKYLNTSIEELPLPGTQRGRQYDIVTLFEVLEHVTHPSPFLEHLLPFVKPGGWLVLSTIARTWTSWLTTKVVAEEVVGIVPRGTHDWNKYINEGELREWFGNKEGWGNVRAMGVVYVPGLGWREVPGSEGLGNYFFGVRREGEGKGV</sequence>
<accession>R7YYY0</accession>
<comment type="catalytic activity">
    <reaction evidence="5">
        <text>a 3,4-dihydroxy-5-(all-trans-polyprenyl)benzoate + S-adenosyl-L-methionine = a 4-hydroxy-3-methoxy-5-(all-trans-polyprenyl)benzoate + S-adenosyl-L-homocysteine + H(+)</text>
        <dbReference type="Rhea" id="RHEA:44452"/>
        <dbReference type="Rhea" id="RHEA-COMP:10930"/>
        <dbReference type="Rhea" id="RHEA-COMP:10931"/>
        <dbReference type="ChEBI" id="CHEBI:15378"/>
        <dbReference type="ChEBI" id="CHEBI:57856"/>
        <dbReference type="ChEBI" id="CHEBI:59789"/>
        <dbReference type="ChEBI" id="CHEBI:64694"/>
        <dbReference type="ChEBI" id="CHEBI:84443"/>
        <dbReference type="EC" id="2.1.1.114"/>
    </reaction>
</comment>
<dbReference type="EC" id="2.1.1.114" evidence="5"/>
<feature type="compositionally biased region" description="Polar residues" evidence="6">
    <location>
        <begin position="8"/>
        <end position="20"/>
    </location>
</feature>
<feature type="binding site" evidence="5">
    <location>
        <position position="101"/>
    </location>
    <ligand>
        <name>S-adenosyl-L-methionine</name>
        <dbReference type="ChEBI" id="CHEBI:59789"/>
    </ligand>
</feature>
<dbReference type="InterPro" id="IPR029063">
    <property type="entry name" value="SAM-dependent_MTases_sf"/>
</dbReference>
<evidence type="ECO:0000256" key="1">
    <source>
        <dbReference type="ARBA" id="ARBA00022603"/>
    </source>
</evidence>
<dbReference type="HAMAP" id="MF_00472">
    <property type="entry name" value="UbiG"/>
    <property type="match status" value="1"/>
</dbReference>
<dbReference type="InterPro" id="IPR010233">
    <property type="entry name" value="UbiG_MeTrfase"/>
</dbReference>
<dbReference type="eggNOG" id="KOG1270">
    <property type="taxonomic scope" value="Eukaryota"/>
</dbReference>
<dbReference type="PANTHER" id="PTHR43464">
    <property type="entry name" value="METHYLTRANSFERASE"/>
    <property type="match status" value="1"/>
</dbReference>
<keyword evidence="5" id="KW-0472">Membrane</keyword>
<comment type="subunit">
    <text evidence="5">Component of a multi-subunit COQ enzyme complex, composed of at least COQ3, COQ4, COQ5, COQ6, COQ7 and COQ9.</text>
</comment>
<comment type="pathway">
    <text evidence="5">Cofactor biosynthesis; ubiquinone biosynthesis.</text>
</comment>
<dbReference type="GO" id="GO:0046872">
    <property type="term" value="F:metal ion binding"/>
    <property type="evidence" value="ECO:0007669"/>
    <property type="project" value="UniProtKB-KW"/>
</dbReference>
<reference evidence="8" key="1">
    <citation type="submission" date="2012-06" db="EMBL/GenBank/DDBJ databases">
        <title>The genome sequence of Coniosporium apollinis CBS 100218.</title>
        <authorList>
            <consortium name="The Broad Institute Genome Sequencing Platform"/>
            <person name="Cuomo C."/>
            <person name="Gorbushina A."/>
            <person name="Noack S."/>
            <person name="Walker B."/>
            <person name="Young S.K."/>
            <person name="Zeng Q."/>
            <person name="Gargeya S."/>
            <person name="Fitzgerald M."/>
            <person name="Haas B."/>
            <person name="Abouelleil A."/>
            <person name="Alvarado L."/>
            <person name="Arachchi H.M."/>
            <person name="Berlin A.M."/>
            <person name="Chapman S.B."/>
            <person name="Goldberg J."/>
            <person name="Griggs A."/>
            <person name="Gujja S."/>
            <person name="Hansen M."/>
            <person name="Howarth C."/>
            <person name="Imamovic A."/>
            <person name="Larimer J."/>
            <person name="McCowan C."/>
            <person name="Montmayeur A."/>
            <person name="Murphy C."/>
            <person name="Neiman D."/>
            <person name="Pearson M."/>
            <person name="Priest M."/>
            <person name="Roberts A."/>
            <person name="Saif S."/>
            <person name="Shea T."/>
            <person name="Sisk P."/>
            <person name="Sykes S."/>
            <person name="Wortman J."/>
            <person name="Nusbaum C."/>
            <person name="Birren B."/>
        </authorList>
    </citation>
    <scope>NUCLEOTIDE SEQUENCE [LARGE SCALE GENOMIC DNA]</scope>
    <source>
        <strain evidence="8">CBS 100218</strain>
    </source>
</reference>
<evidence type="ECO:0000256" key="4">
    <source>
        <dbReference type="ARBA" id="ARBA00022691"/>
    </source>
</evidence>
<dbReference type="Proteomes" id="UP000016924">
    <property type="component" value="Unassembled WGS sequence"/>
</dbReference>
<dbReference type="AlphaFoldDB" id="R7YYY0"/>
<dbReference type="Pfam" id="PF13489">
    <property type="entry name" value="Methyltransf_23"/>
    <property type="match status" value="1"/>
</dbReference>
<evidence type="ECO:0000256" key="6">
    <source>
        <dbReference type="SAM" id="MobiDB-lite"/>
    </source>
</evidence>
<comment type="catalytic activity">
    <reaction evidence="5">
        <text>a 3-demethylubiquinol + S-adenosyl-L-methionine = a ubiquinol + S-adenosyl-L-homocysteine + H(+)</text>
        <dbReference type="Rhea" id="RHEA:44380"/>
        <dbReference type="Rhea" id="RHEA-COMP:9566"/>
        <dbReference type="Rhea" id="RHEA-COMP:10914"/>
        <dbReference type="ChEBI" id="CHEBI:15378"/>
        <dbReference type="ChEBI" id="CHEBI:17976"/>
        <dbReference type="ChEBI" id="CHEBI:57856"/>
        <dbReference type="ChEBI" id="CHEBI:59789"/>
        <dbReference type="ChEBI" id="CHEBI:84422"/>
        <dbReference type="EC" id="2.1.1.64"/>
    </reaction>
</comment>
<dbReference type="EC" id="2.1.1.-" evidence="5"/>
<feature type="binding site" evidence="5">
    <location>
        <position position="74"/>
    </location>
    <ligand>
        <name>S-adenosyl-L-methionine</name>
        <dbReference type="ChEBI" id="CHEBI:59789"/>
    </ligand>
</feature>
<dbReference type="GO" id="GO:0120537">
    <property type="term" value="F:3-demethylubiquinone 3-O-methyltransferase activity"/>
    <property type="evidence" value="ECO:0007669"/>
    <property type="project" value="RHEA"/>
</dbReference>
<dbReference type="GO" id="GO:0061542">
    <property type="term" value="F:3-demethylubiquinol 3-O-methyltransferase activity"/>
    <property type="evidence" value="ECO:0007669"/>
    <property type="project" value="UniProtKB-UniRule"/>
</dbReference>
<name>R7YYY0_CONA1</name>
<keyword evidence="3 5" id="KW-0831">Ubiquinone biosynthesis</keyword>
<dbReference type="GO" id="GO:0032259">
    <property type="term" value="P:methylation"/>
    <property type="evidence" value="ECO:0007669"/>
    <property type="project" value="UniProtKB-KW"/>
</dbReference>
<keyword evidence="2 5" id="KW-0808">Transferase</keyword>
<proteinExistence type="inferred from homology"/>
<keyword evidence="4 5" id="KW-0949">S-adenosyl-L-methionine</keyword>
<feature type="binding site" evidence="5">
    <location>
        <position position="184"/>
    </location>
    <ligand>
        <name>Mg(2+)</name>
        <dbReference type="ChEBI" id="CHEBI:18420"/>
    </ligand>
</feature>
<comment type="catalytic activity">
    <reaction evidence="5">
        <text>a 3-demethylubiquinone + S-adenosyl-L-methionine = a ubiquinone + S-adenosyl-L-homocysteine</text>
        <dbReference type="Rhea" id="RHEA:81215"/>
        <dbReference type="Rhea" id="RHEA-COMP:9565"/>
        <dbReference type="Rhea" id="RHEA-COMP:19654"/>
        <dbReference type="ChEBI" id="CHEBI:16389"/>
        <dbReference type="ChEBI" id="CHEBI:57856"/>
        <dbReference type="ChEBI" id="CHEBI:59789"/>
        <dbReference type="ChEBI" id="CHEBI:231825"/>
    </reaction>
</comment>
<evidence type="ECO:0000256" key="5">
    <source>
        <dbReference type="HAMAP-Rule" id="MF_03190"/>
    </source>
</evidence>
<dbReference type="UniPathway" id="UPA00232"/>
<gene>
    <name evidence="5" type="primary">COQ3</name>
    <name evidence="7" type="ORF">W97_06289</name>
</gene>
<feature type="binding site" evidence="5">
    <location>
        <position position="124"/>
    </location>
    <ligand>
        <name>S-adenosyl-L-methionine</name>
        <dbReference type="ChEBI" id="CHEBI:59789"/>
    </ligand>
</feature>
<protein>
    <recommendedName>
        <fullName evidence="5">Ubiquinone biosynthesis O-methyltransferase, mitochondrial</fullName>
    </recommendedName>
    <alternativeName>
        <fullName evidence="5">3-demethylubiquinol 3-O-methyltransferase</fullName>
        <ecNumber evidence="5">2.1.1.64</ecNumber>
    </alternativeName>
    <alternativeName>
        <fullName evidence="5">3-demethylubiquinone 3-O-methyltransferase</fullName>
        <ecNumber evidence="5">2.1.1.-</ecNumber>
    </alternativeName>
    <alternativeName>
        <fullName evidence="5">Polyprenyldihydroxybenzoate methyltransferase</fullName>
        <ecNumber evidence="5">2.1.1.114</ecNumber>
    </alternativeName>
</protein>
<keyword evidence="5" id="KW-0460">Magnesium</keyword>
<dbReference type="EC" id="2.1.1.64" evidence="5"/>
<dbReference type="EMBL" id="JH767583">
    <property type="protein sequence ID" value="EON66886.1"/>
    <property type="molecule type" value="Genomic_DNA"/>
</dbReference>
<evidence type="ECO:0000313" key="8">
    <source>
        <dbReference type="Proteomes" id="UP000016924"/>
    </source>
</evidence>
<feature type="region of interest" description="Disordered" evidence="6">
    <location>
        <begin position="1"/>
        <end position="20"/>
    </location>
</feature>
<dbReference type="SUPFAM" id="SSF53335">
    <property type="entry name" value="S-adenosyl-L-methionine-dependent methyltransferases"/>
    <property type="match status" value="1"/>
</dbReference>
<keyword evidence="8" id="KW-1185">Reference proteome</keyword>
<dbReference type="OMA" id="LASRWWD"/>
<dbReference type="CDD" id="cd02440">
    <property type="entry name" value="AdoMet_MTases"/>
    <property type="match status" value="1"/>
</dbReference>
<organism evidence="7 8">
    <name type="scientific">Coniosporium apollinis (strain CBS 100218)</name>
    <name type="common">Rock-inhabiting black yeast</name>
    <dbReference type="NCBI Taxonomy" id="1168221"/>
    <lineage>
        <taxon>Eukaryota</taxon>
        <taxon>Fungi</taxon>
        <taxon>Dikarya</taxon>
        <taxon>Ascomycota</taxon>
        <taxon>Pezizomycotina</taxon>
        <taxon>Dothideomycetes</taxon>
        <taxon>Dothideomycetes incertae sedis</taxon>
        <taxon>Coniosporium</taxon>
    </lineage>
</organism>
<dbReference type="RefSeq" id="XP_007782203.1">
    <property type="nucleotide sequence ID" value="XM_007784013.1"/>
</dbReference>
<dbReference type="OrthoDB" id="3265906at2759"/>
<comment type="function">
    <text evidence="5">O-methyltransferase required for two non-consecutive steps during ubiquinone biosynthesis. Catalyzes the 2 O-methylation of 3,4-dihydroxy-5-(all-trans-polyprenyl)benzoic acid into 4-hydroxy-3-methoxy-5-(all-trans-polyprenyl)benzoic acid. Also catalyzes the last step of ubiquinone biosynthesis by mediating methylation of 3-demethylubiquinone into ubiquinone. Also able to mediate the methylation of 3-demethylubiquinol into ubiquinol.</text>
</comment>
<comment type="similarity">
    <text evidence="5">Belongs to the class I-like SAM-binding methyltransferase superfamily. UbiG/COQ3 family.</text>
</comment>
<dbReference type="HOGENOM" id="CLU_042432_3_1_1"/>
<comment type="subcellular location">
    <subcellularLocation>
        <location evidence="5">Mitochondrion inner membrane</location>
        <topology evidence="5">Peripheral membrane protein</topology>
        <orientation evidence="5">Matrix side</orientation>
    </subcellularLocation>
</comment>
<dbReference type="NCBIfam" id="TIGR01983">
    <property type="entry name" value="UbiG"/>
    <property type="match status" value="1"/>
</dbReference>
<dbReference type="Gene3D" id="3.40.50.150">
    <property type="entry name" value="Vaccinia Virus protein VP39"/>
    <property type="match status" value="1"/>
</dbReference>
<dbReference type="GO" id="GO:0010420">
    <property type="term" value="F:polyprenyldihydroxybenzoate methyltransferase activity"/>
    <property type="evidence" value="ECO:0007669"/>
    <property type="project" value="UniProtKB-UniRule"/>
</dbReference>
<evidence type="ECO:0000256" key="3">
    <source>
        <dbReference type="ARBA" id="ARBA00022688"/>
    </source>
</evidence>
<dbReference type="GeneID" id="19903600"/>
<evidence type="ECO:0000313" key="7">
    <source>
        <dbReference type="EMBL" id="EON66886.1"/>
    </source>
</evidence>
<keyword evidence="7" id="KW-0830">Ubiquinone</keyword>
<comment type="cofactor">
    <cofactor evidence="5">
        <name>Mg(2+)</name>
        <dbReference type="ChEBI" id="CHEBI:18420"/>
    </cofactor>
</comment>
<keyword evidence="1 5" id="KW-0489">Methyltransferase</keyword>
<keyword evidence="5" id="KW-0479">Metal-binding</keyword>
<dbReference type="PANTHER" id="PTHR43464:SF19">
    <property type="entry name" value="UBIQUINONE BIOSYNTHESIS O-METHYLTRANSFERASE, MITOCHONDRIAL"/>
    <property type="match status" value="1"/>
</dbReference>
<dbReference type="GO" id="GO:0031314">
    <property type="term" value="C:extrinsic component of mitochondrial inner membrane"/>
    <property type="evidence" value="ECO:0007669"/>
    <property type="project" value="UniProtKB-UniRule"/>
</dbReference>
<keyword evidence="5" id="KW-0999">Mitochondrion inner membrane</keyword>
<feature type="binding site" evidence="5">
    <location>
        <position position="179"/>
    </location>
    <ligand>
        <name>S-adenosyl-L-methionine</name>
        <dbReference type="ChEBI" id="CHEBI:59789"/>
    </ligand>
</feature>
<feature type="binding site" evidence="5">
    <location>
        <position position="180"/>
    </location>
    <ligand>
        <name>Mg(2+)</name>
        <dbReference type="ChEBI" id="CHEBI:18420"/>
    </ligand>
</feature>
<evidence type="ECO:0000256" key="2">
    <source>
        <dbReference type="ARBA" id="ARBA00022679"/>
    </source>
</evidence>
<dbReference type="STRING" id="1168221.R7YYY0"/>
<feature type="binding site" evidence="5">
    <location>
        <position position="183"/>
    </location>
    <ligand>
        <name>Mg(2+)</name>
        <dbReference type="ChEBI" id="CHEBI:18420"/>
    </ligand>
</feature>